<dbReference type="EMBL" id="FNPH01000019">
    <property type="protein sequence ID" value="SDZ46309.1"/>
    <property type="molecule type" value="Genomic_DNA"/>
</dbReference>
<evidence type="ECO:0000313" key="2">
    <source>
        <dbReference type="EMBL" id="SDZ46309.1"/>
    </source>
</evidence>
<dbReference type="PROSITE" id="PS50231">
    <property type="entry name" value="RICIN_B_LECTIN"/>
    <property type="match status" value="1"/>
</dbReference>
<proteinExistence type="predicted"/>
<feature type="non-terminal residue" evidence="2">
    <location>
        <position position="1"/>
    </location>
</feature>
<accession>A0A1H3TAF4</accession>
<dbReference type="SUPFAM" id="SSF50370">
    <property type="entry name" value="Ricin B-like lectins"/>
    <property type="match status" value="1"/>
</dbReference>
<dbReference type="Proteomes" id="UP000242415">
    <property type="component" value="Unassembled WGS sequence"/>
</dbReference>
<dbReference type="OrthoDB" id="4241492at2"/>
<keyword evidence="2" id="KW-0430">Lectin</keyword>
<keyword evidence="3" id="KW-1185">Reference proteome</keyword>
<feature type="domain" description="Ricin B lectin" evidence="1">
    <location>
        <begin position="1"/>
        <end position="56"/>
    </location>
</feature>
<dbReference type="Gene3D" id="2.80.10.50">
    <property type="match status" value="1"/>
</dbReference>
<dbReference type="InterPro" id="IPR035992">
    <property type="entry name" value="Ricin_B-like_lectins"/>
</dbReference>
<organism evidence="2 3">
    <name type="scientific">Micromonospora pattaloongensis</name>
    <dbReference type="NCBI Taxonomy" id="405436"/>
    <lineage>
        <taxon>Bacteria</taxon>
        <taxon>Bacillati</taxon>
        <taxon>Actinomycetota</taxon>
        <taxon>Actinomycetes</taxon>
        <taxon>Micromonosporales</taxon>
        <taxon>Micromonosporaceae</taxon>
        <taxon>Micromonospora</taxon>
    </lineage>
</organism>
<protein>
    <submittedName>
        <fullName evidence="2">Ricin-type beta-trefoil lectin domain-like</fullName>
    </submittedName>
</protein>
<dbReference type="STRING" id="405436.SAMN05444365_11925"/>
<sequence length="57" mass="6206">NQQFRLADSDGGHIRLVSRHSGKVVEVQGASTADGANIVQYADWNGANQQWQLVRVG</sequence>
<reference evidence="3" key="1">
    <citation type="submission" date="2016-10" db="EMBL/GenBank/DDBJ databases">
        <authorList>
            <person name="Varghese N."/>
            <person name="Submissions S."/>
        </authorList>
    </citation>
    <scope>NUCLEOTIDE SEQUENCE [LARGE SCALE GENOMIC DNA]</scope>
    <source>
        <strain evidence="3">DSM 45245</strain>
    </source>
</reference>
<evidence type="ECO:0000259" key="1">
    <source>
        <dbReference type="Pfam" id="PF14200"/>
    </source>
</evidence>
<dbReference type="AlphaFoldDB" id="A0A1H3TAF4"/>
<name>A0A1H3TAF4_9ACTN</name>
<dbReference type="Pfam" id="PF14200">
    <property type="entry name" value="RicinB_lectin_2"/>
    <property type="match status" value="1"/>
</dbReference>
<dbReference type="GO" id="GO:0030246">
    <property type="term" value="F:carbohydrate binding"/>
    <property type="evidence" value="ECO:0007669"/>
    <property type="project" value="UniProtKB-KW"/>
</dbReference>
<evidence type="ECO:0000313" key="3">
    <source>
        <dbReference type="Proteomes" id="UP000242415"/>
    </source>
</evidence>
<gene>
    <name evidence="2" type="ORF">SAMN05444365_11925</name>
</gene>
<dbReference type="InterPro" id="IPR000772">
    <property type="entry name" value="Ricin_B_lectin"/>
</dbReference>